<evidence type="ECO:0000256" key="1">
    <source>
        <dbReference type="ARBA" id="ARBA00004651"/>
    </source>
</evidence>
<feature type="transmembrane region" description="Helical" evidence="7">
    <location>
        <begin position="222"/>
        <end position="244"/>
    </location>
</feature>
<dbReference type="PROSITE" id="PS50850">
    <property type="entry name" value="MFS"/>
    <property type="match status" value="1"/>
</dbReference>
<evidence type="ECO:0000256" key="6">
    <source>
        <dbReference type="ARBA" id="ARBA00023136"/>
    </source>
</evidence>
<dbReference type="EMBL" id="JACCBU010000001">
    <property type="protein sequence ID" value="NYE70220.1"/>
    <property type="molecule type" value="Genomic_DNA"/>
</dbReference>
<keyword evidence="5 7" id="KW-1133">Transmembrane helix</keyword>
<evidence type="ECO:0000256" key="7">
    <source>
        <dbReference type="SAM" id="Phobius"/>
    </source>
</evidence>
<gene>
    <name evidence="9" type="ORF">BKA15_001549</name>
</gene>
<dbReference type="SUPFAM" id="SSF103473">
    <property type="entry name" value="MFS general substrate transporter"/>
    <property type="match status" value="1"/>
</dbReference>
<feature type="transmembrane region" description="Helical" evidence="7">
    <location>
        <begin position="425"/>
        <end position="448"/>
    </location>
</feature>
<dbReference type="AlphaFoldDB" id="A0A7Y9I4P8"/>
<feature type="transmembrane region" description="Helical" evidence="7">
    <location>
        <begin position="323"/>
        <end position="345"/>
    </location>
</feature>
<dbReference type="InterPro" id="IPR036259">
    <property type="entry name" value="MFS_trans_sf"/>
</dbReference>
<evidence type="ECO:0000256" key="4">
    <source>
        <dbReference type="ARBA" id="ARBA00022692"/>
    </source>
</evidence>
<evidence type="ECO:0000256" key="3">
    <source>
        <dbReference type="ARBA" id="ARBA00022475"/>
    </source>
</evidence>
<evidence type="ECO:0000313" key="9">
    <source>
        <dbReference type="EMBL" id="NYE70220.1"/>
    </source>
</evidence>
<dbReference type="RefSeq" id="WP_179749520.1">
    <property type="nucleotide sequence ID" value="NZ_JACCBU010000001.1"/>
</dbReference>
<evidence type="ECO:0000256" key="5">
    <source>
        <dbReference type="ARBA" id="ARBA00022989"/>
    </source>
</evidence>
<sequence>MIDRRRRNTALLVAGCFFMENFDGTIVTTSAPRMAAAFGVEPAAVGLVSAAYLITLAVLIPLSNWLTRRYGTRPVFLSAIVIFTLASLGCALSQTLPMLVIMRVLQGVGGAMMVPVGRMAVLNTADKGDIVRLVAYIVWPALVAPVIAPLAGGLITTYASWHWMFLINLPLGVIAFVAAWRLIGSIEAPAPPPLDWTGMILSGVGLGGLTYAAHLITDPSPGIWPAVIGGLSVIIIVAAVLHLLRARHPLLNLRIWSVQTFRASQASGFAFQLAMSSVPFLLPLLFQQVLGWSAVQSGALVIFVFVGNIGIKPATTGLINAFGFRPLLVVATLGLAGSVIALGLTTAATPIPVIAILAMISGVFRSLGMTCYNTIGLADVPPEQMGDANALSATTHQLAAGLAIALASVVWQVATVIAGGGGGGLSYAFAFAGVALFALLAAVGAIRLPAGAGDAVRQPAGTRSRRN</sequence>
<dbReference type="Gene3D" id="1.20.1250.20">
    <property type="entry name" value="MFS general substrate transporter like domains"/>
    <property type="match status" value="1"/>
</dbReference>
<evidence type="ECO:0000259" key="8">
    <source>
        <dbReference type="PROSITE" id="PS50850"/>
    </source>
</evidence>
<keyword evidence="2" id="KW-0813">Transport</keyword>
<dbReference type="InterPro" id="IPR020846">
    <property type="entry name" value="MFS_dom"/>
</dbReference>
<feature type="transmembrane region" description="Helical" evidence="7">
    <location>
        <begin position="196"/>
        <end position="216"/>
    </location>
</feature>
<dbReference type="GO" id="GO:0022857">
    <property type="term" value="F:transmembrane transporter activity"/>
    <property type="evidence" value="ECO:0007669"/>
    <property type="project" value="InterPro"/>
</dbReference>
<keyword evidence="4 7" id="KW-0812">Transmembrane</keyword>
<dbReference type="PANTHER" id="PTHR42718:SF46">
    <property type="entry name" value="BLR6921 PROTEIN"/>
    <property type="match status" value="1"/>
</dbReference>
<keyword evidence="10" id="KW-1185">Reference proteome</keyword>
<dbReference type="Gene3D" id="1.20.1720.10">
    <property type="entry name" value="Multidrug resistance protein D"/>
    <property type="match status" value="1"/>
</dbReference>
<feature type="transmembrane region" description="Helical" evidence="7">
    <location>
        <begin position="292"/>
        <end position="311"/>
    </location>
</feature>
<comment type="caution">
    <text evidence="9">The sequence shown here is derived from an EMBL/GenBank/DDBJ whole genome shotgun (WGS) entry which is preliminary data.</text>
</comment>
<feature type="transmembrane region" description="Helical" evidence="7">
    <location>
        <begin position="100"/>
        <end position="121"/>
    </location>
</feature>
<accession>A0A7Y9I4P8</accession>
<reference evidence="9 10" key="1">
    <citation type="submission" date="2020-07" db="EMBL/GenBank/DDBJ databases">
        <title>Sequencing the genomes of 1000 actinobacteria strains.</title>
        <authorList>
            <person name="Klenk H.-P."/>
        </authorList>
    </citation>
    <scope>NUCLEOTIDE SEQUENCE [LARGE SCALE GENOMIC DNA]</scope>
    <source>
        <strain evidence="9 10">DSM 22083</strain>
    </source>
</reference>
<protein>
    <submittedName>
        <fullName evidence="9">EmrB/QacA subfamily drug resistance transporter</fullName>
    </submittedName>
</protein>
<feature type="transmembrane region" description="Helical" evidence="7">
    <location>
        <begin position="398"/>
        <end position="419"/>
    </location>
</feature>
<evidence type="ECO:0000256" key="2">
    <source>
        <dbReference type="ARBA" id="ARBA00022448"/>
    </source>
</evidence>
<feature type="transmembrane region" description="Helical" evidence="7">
    <location>
        <begin position="74"/>
        <end position="94"/>
    </location>
</feature>
<feature type="transmembrane region" description="Helical" evidence="7">
    <location>
        <begin position="161"/>
        <end position="184"/>
    </location>
</feature>
<dbReference type="PANTHER" id="PTHR42718">
    <property type="entry name" value="MAJOR FACILITATOR SUPERFAMILY MULTIDRUG TRANSPORTER MFSC"/>
    <property type="match status" value="1"/>
</dbReference>
<dbReference type="Proteomes" id="UP000569914">
    <property type="component" value="Unassembled WGS sequence"/>
</dbReference>
<dbReference type="Pfam" id="PF07690">
    <property type="entry name" value="MFS_1"/>
    <property type="match status" value="1"/>
</dbReference>
<feature type="transmembrane region" description="Helical" evidence="7">
    <location>
        <begin position="351"/>
        <end position="377"/>
    </location>
</feature>
<feature type="domain" description="Major facilitator superfamily (MFS) profile" evidence="8">
    <location>
        <begin position="9"/>
        <end position="453"/>
    </location>
</feature>
<evidence type="ECO:0000313" key="10">
    <source>
        <dbReference type="Proteomes" id="UP000569914"/>
    </source>
</evidence>
<comment type="subcellular location">
    <subcellularLocation>
        <location evidence="1">Cell membrane</location>
        <topology evidence="1">Multi-pass membrane protein</topology>
    </subcellularLocation>
</comment>
<feature type="transmembrane region" description="Helical" evidence="7">
    <location>
        <begin position="133"/>
        <end position="155"/>
    </location>
</feature>
<name>A0A7Y9I4P8_9ACTN</name>
<proteinExistence type="predicted"/>
<keyword evidence="3" id="KW-1003">Cell membrane</keyword>
<dbReference type="GO" id="GO:0005886">
    <property type="term" value="C:plasma membrane"/>
    <property type="evidence" value="ECO:0007669"/>
    <property type="project" value="UniProtKB-SubCell"/>
</dbReference>
<feature type="transmembrane region" description="Helical" evidence="7">
    <location>
        <begin position="47"/>
        <end position="67"/>
    </location>
</feature>
<organism evidence="9 10">
    <name type="scientific">Microlunatus parietis</name>
    <dbReference type="NCBI Taxonomy" id="682979"/>
    <lineage>
        <taxon>Bacteria</taxon>
        <taxon>Bacillati</taxon>
        <taxon>Actinomycetota</taxon>
        <taxon>Actinomycetes</taxon>
        <taxon>Propionibacteriales</taxon>
        <taxon>Propionibacteriaceae</taxon>
        <taxon>Microlunatus</taxon>
    </lineage>
</organism>
<dbReference type="InterPro" id="IPR011701">
    <property type="entry name" value="MFS"/>
</dbReference>
<keyword evidence="6 7" id="KW-0472">Membrane</keyword>